<evidence type="ECO:0000313" key="7">
    <source>
        <dbReference type="Proteomes" id="UP000009046"/>
    </source>
</evidence>
<dbReference type="InParanoid" id="E0VXP2"/>
<dbReference type="EnsemblMetazoa" id="PHUM503240-RA">
    <property type="protein sequence ID" value="PHUM503240-PA"/>
    <property type="gene ID" value="PHUM503240"/>
</dbReference>
<dbReference type="AlphaFoldDB" id="E0VXP2"/>
<evidence type="ECO:0000256" key="2">
    <source>
        <dbReference type="PROSITE-ProRule" id="PRU00168"/>
    </source>
</evidence>
<accession>E0VXP2</accession>
<dbReference type="InterPro" id="IPR036964">
    <property type="entry name" value="RASGEF_cat_dom_sf"/>
</dbReference>
<dbReference type="InterPro" id="IPR008937">
    <property type="entry name" value="Ras-like_GEF"/>
</dbReference>
<dbReference type="EMBL" id="AAZO01006116">
    <property type="status" value="NOT_ANNOTATED_CDS"/>
    <property type="molecule type" value="Genomic_DNA"/>
</dbReference>
<feature type="region of interest" description="Disordered" evidence="3">
    <location>
        <begin position="760"/>
        <end position="789"/>
    </location>
</feature>
<dbReference type="PANTHER" id="PTHR23113:SF368">
    <property type="entry name" value="CELL DIVISION CONTROL PROTEIN 25"/>
    <property type="match status" value="1"/>
</dbReference>
<dbReference type="PANTHER" id="PTHR23113">
    <property type="entry name" value="GUANINE NUCLEOTIDE EXCHANGE FACTOR"/>
    <property type="match status" value="1"/>
</dbReference>
<dbReference type="GO" id="GO:0005085">
    <property type="term" value="F:guanyl-nucleotide exchange factor activity"/>
    <property type="evidence" value="ECO:0007669"/>
    <property type="project" value="UniProtKB-KW"/>
</dbReference>
<dbReference type="KEGG" id="phu:Phum_PHUM503240"/>
<evidence type="ECO:0000313" key="6">
    <source>
        <dbReference type="EnsemblMetazoa" id="PHUM503240-PA"/>
    </source>
</evidence>
<reference evidence="5" key="2">
    <citation type="submission" date="2007-04" db="EMBL/GenBank/DDBJ databases">
        <title>The genome of the human body louse.</title>
        <authorList>
            <consortium name="The Human Body Louse Genome Consortium"/>
            <person name="Kirkness E."/>
            <person name="Walenz B."/>
            <person name="Hass B."/>
            <person name="Bruggner R."/>
            <person name="Strausberg R."/>
        </authorList>
    </citation>
    <scope>NUCLEOTIDE SEQUENCE</scope>
    <source>
        <strain evidence="5">USDA</strain>
    </source>
</reference>
<dbReference type="Gene3D" id="1.10.840.10">
    <property type="entry name" value="Ras guanine-nucleotide exchange factors catalytic domain"/>
    <property type="match status" value="1"/>
</dbReference>
<dbReference type="GO" id="GO:0007265">
    <property type="term" value="P:Ras protein signal transduction"/>
    <property type="evidence" value="ECO:0007669"/>
    <property type="project" value="TreeGrafter"/>
</dbReference>
<dbReference type="EMBL" id="DS235833">
    <property type="protein sequence ID" value="EEB18148.1"/>
    <property type="molecule type" value="Genomic_DNA"/>
</dbReference>
<feature type="compositionally biased region" description="Basic and acidic residues" evidence="3">
    <location>
        <begin position="760"/>
        <end position="775"/>
    </location>
</feature>
<gene>
    <name evidence="6" type="primary">8231580</name>
    <name evidence="5" type="ORF">Phum_PHUM503240</name>
</gene>
<name>E0VXP2_PEDHC</name>
<protein>
    <submittedName>
        <fullName evidence="5 6">Guanine nucleotide exchange factor, putative</fullName>
    </submittedName>
</protein>
<organism>
    <name type="scientific">Pediculus humanus subsp. corporis</name>
    <name type="common">Body louse</name>
    <dbReference type="NCBI Taxonomy" id="121224"/>
    <lineage>
        <taxon>Eukaryota</taxon>
        <taxon>Metazoa</taxon>
        <taxon>Ecdysozoa</taxon>
        <taxon>Arthropoda</taxon>
        <taxon>Hexapoda</taxon>
        <taxon>Insecta</taxon>
        <taxon>Pterygota</taxon>
        <taxon>Neoptera</taxon>
        <taxon>Paraneoptera</taxon>
        <taxon>Psocodea</taxon>
        <taxon>Troctomorpha</taxon>
        <taxon>Phthiraptera</taxon>
        <taxon>Anoplura</taxon>
        <taxon>Pediculidae</taxon>
        <taxon>Pediculus</taxon>
    </lineage>
</organism>
<dbReference type="RefSeq" id="XP_002430886.1">
    <property type="nucleotide sequence ID" value="XM_002430841.1"/>
</dbReference>
<evidence type="ECO:0000313" key="5">
    <source>
        <dbReference type="EMBL" id="EEB18148.1"/>
    </source>
</evidence>
<evidence type="ECO:0000256" key="1">
    <source>
        <dbReference type="ARBA" id="ARBA00022658"/>
    </source>
</evidence>
<dbReference type="GO" id="GO:0005886">
    <property type="term" value="C:plasma membrane"/>
    <property type="evidence" value="ECO:0007669"/>
    <property type="project" value="TreeGrafter"/>
</dbReference>
<feature type="compositionally biased region" description="Low complexity" evidence="3">
    <location>
        <begin position="776"/>
        <end position="786"/>
    </location>
</feature>
<reference evidence="5" key="1">
    <citation type="submission" date="2007-04" db="EMBL/GenBank/DDBJ databases">
        <title>Annotation of Pediculus humanus corporis strain USDA.</title>
        <authorList>
            <person name="Kirkness E."/>
            <person name="Hannick L."/>
            <person name="Hass B."/>
            <person name="Bruggner R."/>
            <person name="Lawson D."/>
            <person name="Bidwell S."/>
            <person name="Joardar V."/>
            <person name="Caler E."/>
            <person name="Walenz B."/>
            <person name="Inman J."/>
            <person name="Schobel S."/>
            <person name="Galinsky K."/>
            <person name="Amedeo P."/>
            <person name="Strausberg R."/>
        </authorList>
    </citation>
    <scope>NUCLEOTIDE SEQUENCE</scope>
    <source>
        <strain evidence="5">USDA</strain>
    </source>
</reference>
<dbReference type="InterPro" id="IPR023578">
    <property type="entry name" value="Ras_GEF_dom_sf"/>
</dbReference>
<proteinExistence type="predicted"/>
<dbReference type="eggNOG" id="KOG3629">
    <property type="taxonomic scope" value="Eukaryota"/>
</dbReference>
<dbReference type="InterPro" id="IPR001895">
    <property type="entry name" value="RASGEF_cat_dom"/>
</dbReference>
<dbReference type="OrthoDB" id="6021951at2759"/>
<dbReference type="VEuPathDB" id="VectorBase:PHUM503240"/>
<keyword evidence="1 2" id="KW-0344">Guanine-nucleotide releasing factor</keyword>
<dbReference type="OMA" id="FWTPEYW"/>
<sequence>MSLNRIQKLLFSEYSDFEDMILVESPFAETTREGRGIRQVQIGLTPTKLVLATDIIKHACDYPVAFFPGCIDAEIESLELISIFPIELVTLSVFRRRRRKVLKAKFHDGNPNHNSKIVYFELGGSDKRKMFWNLWCERVRFLSPEDKAGSSMTETSVASSTSASSLHVAKTRVSKDKIWQYYAGKHHNIISNCSLKKNLRWTDKDLFFGDKLELISYKIEPISYATLLQNDSDEIRTLYRRQRFQMSRSSLSSIPSKEVSICNSKKAEHINRFGEGIDEGCKTGLYLPAISYSKCSFSIQSIDSRTLVPTKLKHSPATFTKICDEAVETWETSLLETKENRHPRHYGLTTMSDLSYGLGIYATGKGDSFSIQMKKSVSLVHVIDETTEMENEFEKPSKKLHLCNSTSYESFRPWSAQHVIEQQPMQFWTTDLWFKPYTIKTIYRANQCYLKKLNVFLMRRNGSSATTTNGSSNSIILPKKMRLMNFGKKLIRTSKIFHLKYDKSESDFKKNLKLENDISIWDIDSTTLAFQLTMLDAQLFLKIPPDELRLLTIHKNGKSSLNLMTWIIFSCRVSCLIASEILLTDDLKFRARLISRFINAAEKCHMLHNYQSCRSILSGLQSPGIYRLKYTWGQVRHNHATKYHRLYRDPRLGSYQKAFNKSSLEQPYLPCATHILSTFLGYTVKEDLTTSSSTSFSQDLFYFPVNHINGAKNLTMSSSVNAAAAAVNAANNYQTEKKTSVPKLLKQIFSALKIYPSEKSVREKTNEEQSSEFDKSSSSTTTDSPTGLLNNLDCLSPEEMLNATKAARKYDLSENQLAKNYLLKMPYKENKDCYFASFRIEPD</sequence>
<dbReference type="Proteomes" id="UP000009046">
    <property type="component" value="Unassembled WGS sequence"/>
</dbReference>
<dbReference type="CTD" id="8231580"/>
<dbReference type="Pfam" id="PF00617">
    <property type="entry name" value="RasGEF"/>
    <property type="match status" value="1"/>
</dbReference>
<reference evidence="6" key="3">
    <citation type="submission" date="2021-02" db="UniProtKB">
        <authorList>
            <consortium name="EnsemblMetazoa"/>
        </authorList>
    </citation>
    <scope>IDENTIFICATION</scope>
    <source>
        <strain evidence="6">USDA</strain>
    </source>
</reference>
<dbReference type="SUPFAM" id="SSF48366">
    <property type="entry name" value="Ras GEF"/>
    <property type="match status" value="1"/>
</dbReference>
<evidence type="ECO:0000256" key="3">
    <source>
        <dbReference type="SAM" id="MobiDB-lite"/>
    </source>
</evidence>
<dbReference type="SMART" id="SM00147">
    <property type="entry name" value="RasGEF"/>
    <property type="match status" value="1"/>
</dbReference>
<dbReference type="GeneID" id="8231580"/>
<dbReference type="HOGENOM" id="CLU_316952_0_0_1"/>
<feature type="domain" description="Ras-GEF" evidence="4">
    <location>
        <begin position="524"/>
        <end position="764"/>
    </location>
</feature>
<keyword evidence="7" id="KW-1185">Reference proteome</keyword>
<evidence type="ECO:0000259" key="4">
    <source>
        <dbReference type="PROSITE" id="PS50009"/>
    </source>
</evidence>
<dbReference type="PROSITE" id="PS50009">
    <property type="entry name" value="RASGEF_CAT"/>
    <property type="match status" value="1"/>
</dbReference>